<evidence type="ECO:0008006" key="3">
    <source>
        <dbReference type="Google" id="ProtNLM"/>
    </source>
</evidence>
<name>A0A2S5JL72_9RHOB</name>
<evidence type="ECO:0000313" key="2">
    <source>
        <dbReference type="Proteomes" id="UP000239736"/>
    </source>
</evidence>
<dbReference type="EMBL" id="PRDS01000001">
    <property type="protein sequence ID" value="PPB82307.1"/>
    <property type="molecule type" value="Genomic_DNA"/>
</dbReference>
<accession>A0A2S5JL72</accession>
<comment type="caution">
    <text evidence="1">The sequence shown here is derived from an EMBL/GenBank/DDBJ whole genome shotgun (WGS) entry which is preliminary data.</text>
</comment>
<sequence length="126" mass="13883">MAELRVLRHAEGVCLNPDRLVLLYSELGETGAERVMLRTMENIDARLDDIDRLSRTGQVAALIRSARTLSKMADQIGMESLSRVALDVVAASETGDDAARAATVARLMRIADRSVRAVWDLKDMTL</sequence>
<dbReference type="GO" id="GO:0000160">
    <property type="term" value="P:phosphorelay signal transduction system"/>
    <property type="evidence" value="ECO:0007669"/>
    <property type="project" value="InterPro"/>
</dbReference>
<dbReference type="InterPro" id="IPR036641">
    <property type="entry name" value="HPT_dom_sf"/>
</dbReference>
<reference evidence="1 2" key="1">
    <citation type="submission" date="2018-01" db="EMBL/GenBank/DDBJ databases">
        <title>Genomic Encyclopedia of Archaeal and Bacterial Type Strains, Phase II (KMG-II): from individual species to whole genera.</title>
        <authorList>
            <person name="Goeker M."/>
        </authorList>
    </citation>
    <scope>NUCLEOTIDE SEQUENCE [LARGE SCALE GENOMIC DNA]</scope>
    <source>
        <strain evidence="1 2">DSM 12048</strain>
    </source>
</reference>
<dbReference type="SUPFAM" id="SSF47226">
    <property type="entry name" value="Histidine-containing phosphotransfer domain, HPT domain"/>
    <property type="match status" value="1"/>
</dbReference>
<dbReference type="AlphaFoldDB" id="A0A2S5JL72"/>
<protein>
    <recommendedName>
        <fullName evidence="3">Hpt domain-containing protein</fullName>
    </recommendedName>
</protein>
<proteinExistence type="predicted"/>
<gene>
    <name evidence="1" type="ORF">LV82_00235</name>
</gene>
<dbReference type="RefSeq" id="WP_245873024.1">
    <property type="nucleotide sequence ID" value="NZ_PRDS01000001.1"/>
</dbReference>
<keyword evidence="2" id="KW-1185">Reference proteome</keyword>
<dbReference type="Proteomes" id="UP000239736">
    <property type="component" value="Unassembled WGS sequence"/>
</dbReference>
<organism evidence="1 2">
    <name type="scientific">Albidovulum inexpectatum</name>
    <dbReference type="NCBI Taxonomy" id="196587"/>
    <lineage>
        <taxon>Bacteria</taxon>
        <taxon>Pseudomonadati</taxon>
        <taxon>Pseudomonadota</taxon>
        <taxon>Alphaproteobacteria</taxon>
        <taxon>Rhodobacterales</taxon>
        <taxon>Paracoccaceae</taxon>
        <taxon>Albidovulum</taxon>
    </lineage>
</organism>
<evidence type="ECO:0000313" key="1">
    <source>
        <dbReference type="EMBL" id="PPB82307.1"/>
    </source>
</evidence>